<accession>A0A0A2N089</accession>
<dbReference type="PROSITE" id="PS00211">
    <property type="entry name" value="ABC_TRANSPORTER_1"/>
    <property type="match status" value="1"/>
</dbReference>
<dbReference type="InterPro" id="IPR017871">
    <property type="entry name" value="ABC_transporter-like_CS"/>
</dbReference>
<dbReference type="GO" id="GO:0016887">
    <property type="term" value="F:ATP hydrolysis activity"/>
    <property type="evidence" value="ECO:0007669"/>
    <property type="project" value="InterPro"/>
</dbReference>
<dbReference type="GO" id="GO:0005524">
    <property type="term" value="F:ATP binding"/>
    <property type="evidence" value="ECO:0007669"/>
    <property type="project" value="UniProtKB-KW"/>
</dbReference>
<dbReference type="PATRIC" id="fig|1107311.5.peg.91"/>
<evidence type="ECO:0000259" key="3">
    <source>
        <dbReference type="PROSITE" id="PS50893"/>
    </source>
</evidence>
<dbReference type="Proteomes" id="UP000030149">
    <property type="component" value="Unassembled WGS sequence"/>
</dbReference>
<evidence type="ECO:0000256" key="2">
    <source>
        <dbReference type="ARBA" id="ARBA00022840"/>
    </source>
</evidence>
<dbReference type="InterPro" id="IPR027417">
    <property type="entry name" value="P-loop_NTPase"/>
</dbReference>
<dbReference type="eggNOG" id="COG1136">
    <property type="taxonomic scope" value="Bacteria"/>
</dbReference>
<dbReference type="PANTHER" id="PTHR24220:SF659">
    <property type="entry name" value="TRANSPORTER, PUTATIVE-RELATED"/>
    <property type="match status" value="1"/>
</dbReference>
<dbReference type="RefSeq" id="WP_035629725.1">
    <property type="nucleotide sequence ID" value="NZ_AVCS01000015.1"/>
</dbReference>
<comment type="caution">
    <text evidence="4">The sequence shown here is derived from an EMBL/GenBank/DDBJ whole genome shotgun (WGS) entry which is preliminary data.</text>
</comment>
<dbReference type="SUPFAM" id="SSF52540">
    <property type="entry name" value="P-loop containing nucleoside triphosphate hydrolases"/>
    <property type="match status" value="1"/>
</dbReference>
<dbReference type="AlphaFoldDB" id="A0A0A2N089"/>
<keyword evidence="5" id="KW-1185">Reference proteome</keyword>
<dbReference type="SMART" id="SM00382">
    <property type="entry name" value="AAA"/>
    <property type="match status" value="1"/>
</dbReference>
<dbReference type="GO" id="GO:0022857">
    <property type="term" value="F:transmembrane transporter activity"/>
    <property type="evidence" value="ECO:0007669"/>
    <property type="project" value="TreeGrafter"/>
</dbReference>
<protein>
    <submittedName>
        <fullName evidence="4">ABC transporter ATP-binding protein</fullName>
    </submittedName>
</protein>
<organism evidence="4 5">
    <name type="scientific">Flavobacterium enshiense DK69</name>
    <dbReference type="NCBI Taxonomy" id="1107311"/>
    <lineage>
        <taxon>Bacteria</taxon>
        <taxon>Pseudomonadati</taxon>
        <taxon>Bacteroidota</taxon>
        <taxon>Flavobacteriia</taxon>
        <taxon>Flavobacteriales</taxon>
        <taxon>Flavobacteriaceae</taxon>
        <taxon>Flavobacterium</taxon>
    </lineage>
</organism>
<dbReference type="STRING" id="1107311.Q767_00450"/>
<proteinExistence type="predicted"/>
<reference evidence="5" key="1">
    <citation type="submission" date="2013-09" db="EMBL/GenBank/DDBJ databases">
        <authorList>
            <person name="Zeng Z."/>
            <person name="Chen C."/>
        </authorList>
    </citation>
    <scope>NUCLEOTIDE SEQUENCE [LARGE SCALE GENOMIC DNA]</scope>
    <source>
        <strain evidence="5">DK69</strain>
    </source>
</reference>
<gene>
    <name evidence="4" type="ORF">Q767_00450</name>
</gene>
<dbReference type="OrthoDB" id="1414429at2"/>
<dbReference type="EMBL" id="JRLZ01000001">
    <property type="protein sequence ID" value="KGO97108.1"/>
    <property type="molecule type" value="Genomic_DNA"/>
</dbReference>
<sequence>MISTKRITFSYGKSMMFAFPDIVCNEGETLLVTGNSGVGKTTLLHLLGGLLRPESGEIVIDNTVINSFSERKLDHFRGQNIGLVLQQSHFIEAFTVLENVALASWLATGKQKMEKAKQLLEHLDLGNHLHKLPSQLSVGQQQRVSIARALINEPKLLLADEPTSSLDDENAFKVADLLEQLAKEFKTALVIVTHDSRLKERFSNQISLS</sequence>
<evidence type="ECO:0000313" key="5">
    <source>
        <dbReference type="Proteomes" id="UP000030149"/>
    </source>
</evidence>
<dbReference type="Pfam" id="PF00005">
    <property type="entry name" value="ABC_tran"/>
    <property type="match status" value="1"/>
</dbReference>
<evidence type="ECO:0000256" key="1">
    <source>
        <dbReference type="ARBA" id="ARBA00022741"/>
    </source>
</evidence>
<reference evidence="4 5" key="2">
    <citation type="journal article" date="2015" name="Stand. Genomic Sci.">
        <title>High quality draft genomic sequence of Flavobacterium enshiense DK69(T) and comparison among Flavobacterium genomes.</title>
        <authorList>
            <person name="Zeng Z."/>
            <person name="Chen C."/>
            <person name="Du H."/>
            <person name="Wang G."/>
            <person name="Li M."/>
        </authorList>
    </citation>
    <scope>NUCLEOTIDE SEQUENCE [LARGE SCALE GENOMIC DNA]</scope>
    <source>
        <strain evidence="4 5">DK69</strain>
    </source>
</reference>
<dbReference type="GO" id="GO:0005886">
    <property type="term" value="C:plasma membrane"/>
    <property type="evidence" value="ECO:0007669"/>
    <property type="project" value="TreeGrafter"/>
</dbReference>
<dbReference type="PANTHER" id="PTHR24220">
    <property type="entry name" value="IMPORT ATP-BINDING PROTEIN"/>
    <property type="match status" value="1"/>
</dbReference>
<dbReference type="InterPro" id="IPR003439">
    <property type="entry name" value="ABC_transporter-like_ATP-bd"/>
</dbReference>
<keyword evidence="1" id="KW-0547">Nucleotide-binding</keyword>
<dbReference type="Gene3D" id="3.40.50.300">
    <property type="entry name" value="P-loop containing nucleotide triphosphate hydrolases"/>
    <property type="match status" value="1"/>
</dbReference>
<feature type="domain" description="ABC transporter" evidence="3">
    <location>
        <begin position="2"/>
        <end position="208"/>
    </location>
</feature>
<dbReference type="PROSITE" id="PS50893">
    <property type="entry name" value="ABC_TRANSPORTER_2"/>
    <property type="match status" value="1"/>
</dbReference>
<evidence type="ECO:0000313" key="4">
    <source>
        <dbReference type="EMBL" id="KGO97108.1"/>
    </source>
</evidence>
<dbReference type="InterPro" id="IPR015854">
    <property type="entry name" value="ABC_transpr_LolD-like"/>
</dbReference>
<dbReference type="InterPro" id="IPR003593">
    <property type="entry name" value="AAA+_ATPase"/>
</dbReference>
<name>A0A0A2N089_9FLAO</name>
<keyword evidence="2 4" id="KW-0067">ATP-binding</keyword>